<keyword evidence="2" id="KW-0597">Phosphoprotein</keyword>
<dbReference type="InterPro" id="IPR029787">
    <property type="entry name" value="Nucleotide_cyclase"/>
</dbReference>
<feature type="domain" description="HPt" evidence="5">
    <location>
        <begin position="14"/>
        <end position="123"/>
    </location>
</feature>
<organism evidence="6 7">
    <name type="scientific">Paenibacillus taihuensis</name>
    <dbReference type="NCBI Taxonomy" id="1156355"/>
    <lineage>
        <taxon>Bacteria</taxon>
        <taxon>Bacillati</taxon>
        <taxon>Bacillota</taxon>
        <taxon>Bacilli</taxon>
        <taxon>Bacillales</taxon>
        <taxon>Paenibacillaceae</taxon>
        <taxon>Paenibacillus</taxon>
    </lineage>
</organism>
<dbReference type="GO" id="GO:0052621">
    <property type="term" value="F:diguanylate cyclase activity"/>
    <property type="evidence" value="ECO:0007669"/>
    <property type="project" value="TreeGrafter"/>
</dbReference>
<dbReference type="GO" id="GO:0005886">
    <property type="term" value="C:plasma membrane"/>
    <property type="evidence" value="ECO:0007669"/>
    <property type="project" value="TreeGrafter"/>
</dbReference>
<dbReference type="EMBL" id="QTTN01000006">
    <property type="protein sequence ID" value="REE90505.1"/>
    <property type="molecule type" value="Genomic_DNA"/>
</dbReference>
<gene>
    <name evidence="6" type="ORF">A8990_1068</name>
</gene>
<feature type="domain" description="Response regulatory" evidence="3">
    <location>
        <begin position="469"/>
        <end position="586"/>
    </location>
</feature>
<dbReference type="Gene3D" id="6.10.250.690">
    <property type="match status" value="1"/>
</dbReference>
<evidence type="ECO:0000256" key="1">
    <source>
        <dbReference type="PROSITE-ProRule" id="PRU00110"/>
    </source>
</evidence>
<dbReference type="PROSITE" id="PS50887">
    <property type="entry name" value="GGDEF"/>
    <property type="match status" value="1"/>
</dbReference>
<protein>
    <submittedName>
        <fullName evidence="6">Diguanylate cyclase (GGDEF)-like protein</fullName>
    </submittedName>
</protein>
<dbReference type="Pfam" id="PF01627">
    <property type="entry name" value="Hpt"/>
    <property type="match status" value="1"/>
</dbReference>
<comment type="caution">
    <text evidence="6">The sequence shown here is derived from an EMBL/GenBank/DDBJ whole genome shotgun (WGS) entry which is preliminary data.</text>
</comment>
<evidence type="ECO:0000313" key="7">
    <source>
        <dbReference type="Proteomes" id="UP000256304"/>
    </source>
</evidence>
<feature type="domain" description="Response regulatory" evidence="3">
    <location>
        <begin position="164"/>
        <end position="280"/>
    </location>
</feature>
<sequence length="587" mass="66207">MIQPGRNETGPSSQDRLMRHSKRLYVEELFSKLQQLQQLCAVADMDISYGRAAEIYRIVHSIKGSAPTIGFKQIGELAQQILSSWHWARQASLAAVPEEYDDAFVMQLYRSSSLETLPVLGVLEIEIDASAIAVASSEQEPAPAPAPVVIDGQVGHLELPGSSRILVIDDDAGLRAYLTERLELEGYMVDTASNVQEAMRLLRGGNYQLITLDLMMYPQSGYEILQMIKNDQAIRVVPMIVLSGCNETEDKVRCFDMGADDYVIKPFDYEELSARIRRLLQRNREYELLAFRDPLTGLYNRRFFDIQIEVELNRMNRKPASLSIALIDVDHFKMVNDTYGHQIGDLVLQHFGQLLRESLRSSDIVARWGGEEFVVILPNTNDSDAYKAIGSILQKVQHSPIVTTEERSHSITFSAGISQWRPGLTVEQLIQRADYALYKAKHLGRNRMYKISSKLRTDQSTTGSRSVRKVIVAEDDRVLRMIMVDNLHSAGYQTLEAPDGETAYHMLMTESADLCILDCIMPVMSGLQVLKRMNDEGTRPARTKIMFATGQDLAGTARESLALGADHFITKPFSMQEFEKRVRSLME</sequence>
<dbReference type="FunFam" id="3.30.70.270:FF:000001">
    <property type="entry name" value="Diguanylate cyclase domain protein"/>
    <property type="match status" value="1"/>
</dbReference>
<dbReference type="InterPro" id="IPR000160">
    <property type="entry name" value="GGDEF_dom"/>
</dbReference>
<dbReference type="RefSeq" id="WP_116188257.1">
    <property type="nucleotide sequence ID" value="NZ_QTTN01000006.1"/>
</dbReference>
<dbReference type="Gene3D" id="3.30.70.270">
    <property type="match status" value="1"/>
</dbReference>
<dbReference type="PANTHER" id="PTHR45138">
    <property type="entry name" value="REGULATORY COMPONENTS OF SENSORY TRANSDUCTION SYSTEM"/>
    <property type="match status" value="1"/>
</dbReference>
<dbReference type="SUPFAM" id="SSF47226">
    <property type="entry name" value="Histidine-containing phosphotransfer domain, HPT domain"/>
    <property type="match status" value="1"/>
</dbReference>
<dbReference type="InterPro" id="IPR043128">
    <property type="entry name" value="Rev_trsase/Diguanyl_cyclase"/>
</dbReference>
<dbReference type="InterPro" id="IPR008207">
    <property type="entry name" value="Sig_transdc_His_kin_Hpt_dom"/>
</dbReference>
<dbReference type="SMART" id="SM00448">
    <property type="entry name" value="REC"/>
    <property type="match status" value="2"/>
</dbReference>
<dbReference type="CDD" id="cd00088">
    <property type="entry name" value="HPT"/>
    <property type="match status" value="1"/>
</dbReference>
<dbReference type="OrthoDB" id="9759607at2"/>
<feature type="modified residue" description="4-aspartylphosphate" evidence="2">
    <location>
        <position position="213"/>
    </location>
</feature>
<evidence type="ECO:0000259" key="4">
    <source>
        <dbReference type="PROSITE" id="PS50887"/>
    </source>
</evidence>
<dbReference type="PANTHER" id="PTHR45138:SF9">
    <property type="entry name" value="DIGUANYLATE CYCLASE DGCM-RELATED"/>
    <property type="match status" value="1"/>
</dbReference>
<feature type="domain" description="GGDEF" evidence="4">
    <location>
        <begin position="320"/>
        <end position="453"/>
    </location>
</feature>
<dbReference type="SUPFAM" id="SSF55073">
    <property type="entry name" value="Nucleotide cyclase"/>
    <property type="match status" value="1"/>
</dbReference>
<dbReference type="CDD" id="cd01949">
    <property type="entry name" value="GGDEF"/>
    <property type="match status" value="1"/>
</dbReference>
<dbReference type="PROSITE" id="PS50110">
    <property type="entry name" value="RESPONSE_REGULATORY"/>
    <property type="match status" value="2"/>
</dbReference>
<dbReference type="InterPro" id="IPR001789">
    <property type="entry name" value="Sig_transdc_resp-reg_receiver"/>
</dbReference>
<feature type="modified residue" description="Phosphohistidine" evidence="1">
    <location>
        <position position="60"/>
    </location>
</feature>
<evidence type="ECO:0000259" key="5">
    <source>
        <dbReference type="PROSITE" id="PS50894"/>
    </source>
</evidence>
<name>A0A3D9SBZ6_9BACL</name>
<accession>A0A3D9SBZ6</accession>
<dbReference type="GO" id="GO:1902201">
    <property type="term" value="P:negative regulation of bacterial-type flagellum-dependent cell motility"/>
    <property type="evidence" value="ECO:0007669"/>
    <property type="project" value="TreeGrafter"/>
</dbReference>
<evidence type="ECO:0000259" key="3">
    <source>
        <dbReference type="PROSITE" id="PS50110"/>
    </source>
</evidence>
<feature type="modified residue" description="4-aspartylphosphate" evidence="2">
    <location>
        <position position="518"/>
    </location>
</feature>
<dbReference type="Proteomes" id="UP000256304">
    <property type="component" value="Unassembled WGS sequence"/>
</dbReference>
<dbReference type="AlphaFoldDB" id="A0A3D9SBZ6"/>
<dbReference type="SMART" id="SM00267">
    <property type="entry name" value="GGDEF"/>
    <property type="match status" value="1"/>
</dbReference>
<reference evidence="6 7" key="1">
    <citation type="submission" date="2018-08" db="EMBL/GenBank/DDBJ databases">
        <title>Genomic Encyclopedia of Type Strains, Phase III (KMG-III): the genomes of soil and plant-associated and newly described type strains.</title>
        <authorList>
            <person name="Whitman W."/>
        </authorList>
    </citation>
    <scope>NUCLEOTIDE SEQUENCE [LARGE SCALE GENOMIC DNA]</scope>
    <source>
        <strain evidence="6 7">CGMCC 1.10966</strain>
    </source>
</reference>
<dbReference type="GO" id="GO:0043709">
    <property type="term" value="P:cell adhesion involved in single-species biofilm formation"/>
    <property type="evidence" value="ECO:0007669"/>
    <property type="project" value="TreeGrafter"/>
</dbReference>
<evidence type="ECO:0000313" key="6">
    <source>
        <dbReference type="EMBL" id="REE90505.1"/>
    </source>
</evidence>
<dbReference type="Gene3D" id="1.20.120.160">
    <property type="entry name" value="HPT domain"/>
    <property type="match status" value="1"/>
</dbReference>
<evidence type="ECO:0000256" key="2">
    <source>
        <dbReference type="PROSITE-ProRule" id="PRU00169"/>
    </source>
</evidence>
<dbReference type="Pfam" id="PF00990">
    <property type="entry name" value="GGDEF"/>
    <property type="match status" value="1"/>
</dbReference>
<dbReference type="Pfam" id="PF00072">
    <property type="entry name" value="Response_reg"/>
    <property type="match status" value="2"/>
</dbReference>
<proteinExistence type="predicted"/>
<dbReference type="NCBIfam" id="TIGR00254">
    <property type="entry name" value="GGDEF"/>
    <property type="match status" value="1"/>
</dbReference>
<dbReference type="SUPFAM" id="SSF52172">
    <property type="entry name" value="CheY-like"/>
    <property type="match status" value="2"/>
</dbReference>
<keyword evidence="7" id="KW-1185">Reference proteome</keyword>
<dbReference type="Gene3D" id="3.40.50.2300">
    <property type="match status" value="2"/>
</dbReference>
<dbReference type="InterPro" id="IPR036641">
    <property type="entry name" value="HPT_dom_sf"/>
</dbReference>
<dbReference type="PROSITE" id="PS50894">
    <property type="entry name" value="HPT"/>
    <property type="match status" value="1"/>
</dbReference>
<dbReference type="InterPro" id="IPR011006">
    <property type="entry name" value="CheY-like_superfamily"/>
</dbReference>
<dbReference type="GO" id="GO:0000160">
    <property type="term" value="P:phosphorelay signal transduction system"/>
    <property type="evidence" value="ECO:0007669"/>
    <property type="project" value="InterPro"/>
</dbReference>
<dbReference type="InterPro" id="IPR050469">
    <property type="entry name" value="Diguanylate_Cyclase"/>
</dbReference>